<dbReference type="EMBL" id="CAJFDI010000005">
    <property type="protein sequence ID" value="CAD5231587.1"/>
    <property type="molecule type" value="Genomic_DNA"/>
</dbReference>
<evidence type="ECO:0000256" key="2">
    <source>
        <dbReference type="SAM" id="MobiDB-lite"/>
    </source>
</evidence>
<evidence type="ECO:0000313" key="5">
    <source>
        <dbReference type="EMBL" id="CAD5231587.1"/>
    </source>
</evidence>
<dbReference type="PANTHER" id="PTHR31697">
    <property type="entry name" value="INTEGRATOR COMPLEX SUBUNIT 5"/>
    <property type="match status" value="1"/>
</dbReference>
<evidence type="ECO:0000259" key="3">
    <source>
        <dbReference type="Pfam" id="PF09429"/>
    </source>
</evidence>
<dbReference type="OrthoDB" id="69088at2759"/>
<dbReference type="SMR" id="A0A7I8X649"/>
<dbReference type="GO" id="GO:0034472">
    <property type="term" value="P:snRNA 3'-end processing"/>
    <property type="evidence" value="ECO:0007669"/>
    <property type="project" value="TreeGrafter"/>
</dbReference>
<feature type="domain" description="Wbp11/ELF5/Saf1 N-terminal" evidence="3">
    <location>
        <begin position="8"/>
        <end position="73"/>
    </location>
</feature>
<dbReference type="InterPro" id="IPR019007">
    <property type="entry name" value="Wbp11/ELF5/Saf1_N"/>
</dbReference>
<feature type="region of interest" description="Disordered" evidence="2">
    <location>
        <begin position="1"/>
        <end position="43"/>
    </location>
</feature>
<keyword evidence="6" id="KW-1185">Reference proteome</keyword>
<dbReference type="Pfam" id="PF14837">
    <property type="entry name" value="INTS5_N"/>
    <property type="match status" value="1"/>
</dbReference>
<dbReference type="EMBL" id="CAJFCV020000005">
    <property type="protein sequence ID" value="CAG9122841.1"/>
    <property type="molecule type" value="Genomic_DNA"/>
</dbReference>
<gene>
    <name evidence="5" type="ORF">BXYJ_LOCUS11683</name>
</gene>
<dbReference type="GO" id="GO:0032039">
    <property type="term" value="C:integrator complex"/>
    <property type="evidence" value="ECO:0007669"/>
    <property type="project" value="InterPro"/>
</dbReference>
<dbReference type="InterPro" id="IPR040316">
    <property type="entry name" value="INTS5"/>
</dbReference>
<feature type="compositionally biased region" description="Basic and acidic residues" evidence="2">
    <location>
        <begin position="13"/>
        <end position="26"/>
    </location>
</feature>
<sequence>MAKGKSNRFMNPADRERKKQRAQELKKNKKQRTQVRQALVKARDPEDLLSQLRRLDEQDLDPNGELSKHVIADKRGKCLLAYEQQLQLYRQEKDENQVTRLENMLQGYKQERRRREEQYQALMFSNDMNLGEIPLPSGSMAPEAALTPFIPAPPQPPSFHTTTTKLSTQKADKKEVKKAPPGPPCGIPPNFDEDMNVNRSRRHEYLRETVPEAEYDDYDVDDDDMGPVPIPDELLPPKPAFQPVRSMVSAPIIPPNMAPPPPPMPPAFNRPPFDPTRRFNNIPPTNSNPVFSRPTMPIQSTAPGEVVISAAPQMRNFKKETTKFVPAALQVRRPATQPKSKPISRTPIGQSGGQIIAAPAKMETGEILQERIDNLFELLGPEESEVYYHSPSPSFLDKDIQSLIDLTEKSFLQVPSLREAVLELVKAMVHECTRYTLIQKTPSLEQKRLQMSEGLCNLFSHLNAHVQNMESDDLRFLLLSWILTVCSELSKNYTESMNKKVKASEITTILTGAPFIRDLVQLLNSILMNLLEKDPHKVMDRLLDGLAYGVAFDWVFLHITKTFPFQLIPLLMDLGVRGTAQILERPDAMETEGVVDQDHFMLISDLLLFLSSFKTPKLRSSLLDQLEAFFSDNQHVAHFVFASRLFIKHSEVFGLVGGLVERFVNEPNMIRVLKLVDDPFWKSVVPAGADIKRSVKGMLKKTSLNGLVLLYECLIPFSFDKEYVKEALQLKDSEVDGKIGLFSTLSMDVYSIIIHELMYSKNLDIKNIARLNEIREEVGLQDMFIRRILEGGEGSEHYCRLLGAVCIKSDKSFSVKVLSKMLYSSRNEDEVWNVCAFNRCLTTHHPLVLTDALRCIIMHPEQFEHTYESDANLIRHLSMLARVQDQAFRQEEGLLAMGLQFGFIDGKLQCYLLDILNSNIAEVTDEDFDQFLDFFSTYLKGLQYLKPVDCRRLPVSTLKGITERLATITTTIIKLFSRKLGKEKAMSELKLFLALARDFLHNEELFNIKKKETREMVEFADVPEKTVQDFDAEFRVELAELEQWFTEAFLKYFLENVFDASHDLFGTVKGLLESPEACAYVDTPENLFPLECLESSVTPSEITLLEKLRAKPLQTKRTAELAHSGVISSAHSKPKPRKWTEVEEKRKEMVLFVVINIIDKKENVDREKLINGAAQVLTGLLCTESLVDWTGWCRWEMEREFVPIYNDVAKRLEASPIAFNLMIYFAEAGSQVTMFNCMPLWKSFLSVTINQLGSTPRRNDPLSEKSLGDLARVFSLLLLSKIVDSKYRSLYEIIRTLGHYDAYTVLVAFWEVLSNLVPKDGKVLRSLETGEKTLKEVLPKLDEGAFYKVLVPIAHQNYSENAEYIADLLDGFEEEDEEW</sequence>
<evidence type="ECO:0000313" key="6">
    <source>
        <dbReference type="Proteomes" id="UP000659654"/>
    </source>
</evidence>
<reference evidence="5" key="1">
    <citation type="submission" date="2020-09" db="EMBL/GenBank/DDBJ databases">
        <authorList>
            <person name="Kikuchi T."/>
        </authorList>
    </citation>
    <scope>NUCLEOTIDE SEQUENCE</scope>
    <source>
        <strain evidence="5">Ka4C1</strain>
    </source>
</reference>
<proteinExistence type="predicted"/>
<feature type="compositionally biased region" description="Polar residues" evidence="2">
    <location>
        <begin position="158"/>
        <end position="169"/>
    </location>
</feature>
<feature type="region of interest" description="Disordered" evidence="2">
    <location>
        <begin position="152"/>
        <end position="195"/>
    </location>
</feature>
<accession>A0A7I8X649</accession>
<keyword evidence="1" id="KW-0175">Coiled coil</keyword>
<dbReference type="PANTHER" id="PTHR31697:SF2">
    <property type="entry name" value="INTEGRATOR COMPLEX SUBUNIT 5"/>
    <property type="match status" value="1"/>
</dbReference>
<organism evidence="5 6">
    <name type="scientific">Bursaphelenchus xylophilus</name>
    <name type="common">Pinewood nematode worm</name>
    <name type="synonym">Aphelenchoides xylophilus</name>
    <dbReference type="NCBI Taxonomy" id="6326"/>
    <lineage>
        <taxon>Eukaryota</taxon>
        <taxon>Metazoa</taxon>
        <taxon>Ecdysozoa</taxon>
        <taxon>Nematoda</taxon>
        <taxon>Chromadorea</taxon>
        <taxon>Rhabditida</taxon>
        <taxon>Tylenchina</taxon>
        <taxon>Tylenchomorpha</taxon>
        <taxon>Aphelenchoidea</taxon>
        <taxon>Aphelenchoididae</taxon>
        <taxon>Bursaphelenchus</taxon>
    </lineage>
</organism>
<evidence type="ECO:0000256" key="1">
    <source>
        <dbReference type="SAM" id="Coils"/>
    </source>
</evidence>
<comment type="caution">
    <text evidence="5">The sequence shown here is derived from an EMBL/GenBank/DDBJ whole genome shotgun (WGS) entry which is preliminary data.</text>
</comment>
<dbReference type="Proteomes" id="UP000582659">
    <property type="component" value="Unassembled WGS sequence"/>
</dbReference>
<protein>
    <submittedName>
        <fullName evidence="5">(pine wood nematode) hypothetical protein</fullName>
    </submittedName>
</protein>
<dbReference type="Proteomes" id="UP000659654">
    <property type="component" value="Unassembled WGS sequence"/>
</dbReference>
<feature type="coiled-coil region" evidence="1">
    <location>
        <begin position="91"/>
        <end position="118"/>
    </location>
</feature>
<feature type="domain" description="Integrator complex subunit 5 N-terminal" evidence="4">
    <location>
        <begin position="403"/>
        <end position="577"/>
    </location>
</feature>
<dbReference type="Pfam" id="PF09429">
    <property type="entry name" value="Wbp11"/>
    <property type="match status" value="1"/>
</dbReference>
<dbReference type="InterPro" id="IPR029445">
    <property type="entry name" value="INTS5_N"/>
</dbReference>
<evidence type="ECO:0000259" key="4">
    <source>
        <dbReference type="Pfam" id="PF14837"/>
    </source>
</evidence>
<name>A0A7I8X649_BURXY</name>